<dbReference type="AlphaFoldDB" id="A0A6J1LM81"/>
<evidence type="ECO:0000313" key="1">
    <source>
        <dbReference type="Proteomes" id="UP000504633"/>
    </source>
</evidence>
<protein>
    <submittedName>
        <fullName evidence="2">Uncharacterized protein LOC111597341</fullName>
    </submittedName>
</protein>
<dbReference type="Gene3D" id="3.80.10.10">
    <property type="entry name" value="Ribonuclease Inhibitor"/>
    <property type="match status" value="4"/>
</dbReference>
<keyword evidence="1" id="KW-1185">Reference proteome</keyword>
<dbReference type="SUPFAM" id="SSF52047">
    <property type="entry name" value="RNI-like"/>
    <property type="match status" value="2"/>
</dbReference>
<dbReference type="GeneID" id="111597341"/>
<dbReference type="RefSeq" id="XP_023167754.2">
    <property type="nucleotide sequence ID" value="XM_023311986.2"/>
</dbReference>
<dbReference type="SUPFAM" id="SSF52058">
    <property type="entry name" value="L domain-like"/>
    <property type="match status" value="2"/>
</dbReference>
<evidence type="ECO:0000313" key="2">
    <source>
        <dbReference type="RefSeq" id="XP_023167754.2"/>
    </source>
</evidence>
<organism evidence="1 2">
    <name type="scientific">Drosophila hydei</name>
    <name type="common">Fruit fly</name>
    <dbReference type="NCBI Taxonomy" id="7224"/>
    <lineage>
        <taxon>Eukaryota</taxon>
        <taxon>Metazoa</taxon>
        <taxon>Ecdysozoa</taxon>
        <taxon>Arthropoda</taxon>
        <taxon>Hexapoda</taxon>
        <taxon>Insecta</taxon>
        <taxon>Pterygota</taxon>
        <taxon>Neoptera</taxon>
        <taxon>Endopterygota</taxon>
        <taxon>Diptera</taxon>
        <taxon>Brachycera</taxon>
        <taxon>Muscomorpha</taxon>
        <taxon>Ephydroidea</taxon>
        <taxon>Drosophilidae</taxon>
        <taxon>Drosophila</taxon>
    </lineage>
</organism>
<dbReference type="GO" id="GO:0031146">
    <property type="term" value="P:SCF-dependent proteasomal ubiquitin-dependent protein catabolic process"/>
    <property type="evidence" value="ECO:0007669"/>
    <property type="project" value="TreeGrafter"/>
</dbReference>
<dbReference type="InterPro" id="IPR032675">
    <property type="entry name" value="LRR_dom_sf"/>
</dbReference>
<sequence length="1021" mass="115219">MLIRGLQSKPTLKSLHIVMEGSNLSCVQHFPKVEHLVLKATVSATELAEYCVSNPKLIYLEINNNIYGNLTEFLPHCNQMQTLKFTIKSDFTDSEYIAIAELPELCELSIRGEHKIGSLNTLIKALARKEPKTLRKLMISGACIDIEEITEMLQIQSLEYFETNGIEGLSIIVNSIRFDQKLADLTLYFNKEVDATDVAALPNVINFSTLLLVSNHKIGTLKKLFETIALQKSPKLKRLRSTSSANFENSNKNESDLDKHFAASDKITALNKEELIELLKIKSLEVVDCSIDDSRPIELPTQLAQIEELCIRTCAGGSLTNLFHAFALQEYSKLSTLCIEGHHLNCDDVTQIAKLKCLTYLKCGFADLENIHLLTKIKTLEILGINSRHQLKESSENILKLFISFNGNLSIYYADVISMDKNLRALTIQMSETICSEDLVPLTNLPNLPNLIISGRHTLDSLTPLLTAFASNQSTALQEICIDIDSLCYNELVQISRIKSLRYLECGFCDPRSIKLLAELPNLENLRIKSLHDLHEIAEGVLSVLQGCANEVTVIRDYREISFNKNLKKLTISNTSYDNEILDAQEYALLAKLPHLNALHIQGEHKLGSFESLFLALVATKQSALEEISIVRNSISEQFSKPTISPEETKAISKILSLRKLKCGFLDANSIEILAQLTELHELVITTHKQGSLMQFLESLSLRHSSNLQSLVIEENELTAEETIQVARVKSLRRLECGFVGQNIECLAQMIQLAELTIKSLESDALSQLIRDLASRGPRKFHLLNIKSTPIGYNDSIALVGIRTLRSLHCTFMDNRSLELLVQLPELQALDIQFNQSVDENIKCLAKLKMLSYLQIASPAVGSLTALFREMSLRSKPILYKLDITDNDVGTEELQQIIKINSLRRLKCGLSEEESFEYFSKLRNLEVLEICSYHDLNEISQSLLLILKKCRKLTDINFHYGTRFISLEFVCKALKILEVIRYPPIQYPLELRVPYFGDLTPEQIALAPELYLKISRFKKES</sequence>
<gene>
    <name evidence="2" type="primary">LOC111597341</name>
</gene>
<dbReference type="Proteomes" id="UP000504633">
    <property type="component" value="Unplaced"/>
</dbReference>
<dbReference type="OMA" id="IAPHCQQ"/>
<name>A0A6J1LM81_DROHY</name>
<dbReference type="PANTHER" id="PTHR13318:SF247">
    <property type="entry name" value="GH16156P"/>
    <property type="match status" value="1"/>
</dbReference>
<reference evidence="2" key="1">
    <citation type="submission" date="2025-08" db="UniProtKB">
        <authorList>
            <consortium name="RefSeq"/>
        </authorList>
    </citation>
    <scope>IDENTIFICATION</scope>
    <source>
        <strain evidence="2">15085-1641.00</strain>
        <tissue evidence="2">Whole body</tissue>
    </source>
</reference>
<accession>A0A6J1LM81</accession>
<dbReference type="OrthoDB" id="7872399at2759"/>
<dbReference type="GO" id="GO:0019005">
    <property type="term" value="C:SCF ubiquitin ligase complex"/>
    <property type="evidence" value="ECO:0007669"/>
    <property type="project" value="TreeGrafter"/>
</dbReference>
<proteinExistence type="predicted"/>
<dbReference type="KEGG" id="dhe:111597341"/>
<dbReference type="PANTHER" id="PTHR13318">
    <property type="entry name" value="PARTNER OF PAIRED, ISOFORM B-RELATED"/>
    <property type="match status" value="1"/>
</dbReference>